<dbReference type="EMBL" id="JACCJB010000012">
    <property type="protein sequence ID" value="KAF6222423.1"/>
    <property type="molecule type" value="Genomic_DNA"/>
</dbReference>
<dbReference type="GO" id="GO:0030695">
    <property type="term" value="F:GTPase regulator activity"/>
    <property type="evidence" value="ECO:0007669"/>
    <property type="project" value="UniProtKB-ARBA"/>
</dbReference>
<evidence type="ECO:0000256" key="4">
    <source>
        <dbReference type="SAM" id="MobiDB-lite"/>
    </source>
</evidence>
<dbReference type="PROSITE" id="PS50023">
    <property type="entry name" value="LIM_DOMAIN_2"/>
    <property type="match status" value="1"/>
</dbReference>
<proteinExistence type="predicted"/>
<comment type="caution">
    <text evidence="6">The sequence shown here is derived from an EMBL/GenBank/DDBJ whole genome shotgun (WGS) entry which is preliminary data.</text>
</comment>
<gene>
    <name evidence="6" type="ORF">HO133_001509</name>
</gene>
<dbReference type="GO" id="GO:0046872">
    <property type="term" value="F:metal ion binding"/>
    <property type="evidence" value="ECO:0007669"/>
    <property type="project" value="UniProtKB-KW"/>
</dbReference>
<name>A0A8H6FC47_9LECA</name>
<dbReference type="RefSeq" id="XP_037151858.1">
    <property type="nucleotide sequence ID" value="XM_037292439.1"/>
</dbReference>
<feature type="compositionally biased region" description="Low complexity" evidence="4">
    <location>
        <begin position="419"/>
        <end position="428"/>
    </location>
</feature>
<dbReference type="Gene3D" id="2.10.110.10">
    <property type="entry name" value="Cysteine Rich Protein"/>
    <property type="match status" value="2"/>
</dbReference>
<dbReference type="SMART" id="SM00132">
    <property type="entry name" value="LIM"/>
    <property type="match status" value="2"/>
</dbReference>
<evidence type="ECO:0000256" key="2">
    <source>
        <dbReference type="ARBA" id="ARBA00022833"/>
    </source>
</evidence>
<dbReference type="CDD" id="cd09395">
    <property type="entry name" value="LIM2_Rga"/>
    <property type="match status" value="1"/>
</dbReference>
<reference evidence="6 7" key="1">
    <citation type="journal article" date="2020" name="Genomics">
        <title>Complete, high-quality genomes from long-read metagenomic sequencing of two wolf lichen thalli reveals enigmatic genome architecture.</title>
        <authorList>
            <person name="McKenzie S.K."/>
            <person name="Walston R.F."/>
            <person name="Allen J.L."/>
        </authorList>
    </citation>
    <scope>NUCLEOTIDE SEQUENCE [LARGE SCALE GENOMIC DNA]</scope>
    <source>
        <strain evidence="6">WasteWater1</strain>
    </source>
</reference>
<dbReference type="InterPro" id="IPR001781">
    <property type="entry name" value="Znf_LIM"/>
</dbReference>
<accession>A0A8H6FC47</accession>
<evidence type="ECO:0000259" key="5">
    <source>
        <dbReference type="PROSITE" id="PS50023"/>
    </source>
</evidence>
<dbReference type="AlphaFoldDB" id="A0A8H6FC47"/>
<feature type="compositionally biased region" description="Polar residues" evidence="4">
    <location>
        <begin position="299"/>
        <end position="320"/>
    </location>
</feature>
<feature type="region of interest" description="Disordered" evidence="4">
    <location>
        <begin position="401"/>
        <end position="433"/>
    </location>
</feature>
<keyword evidence="2 3" id="KW-0862">Zinc</keyword>
<keyword evidence="1 3" id="KW-0479">Metal-binding</keyword>
<feature type="region of interest" description="Disordered" evidence="4">
    <location>
        <begin position="299"/>
        <end position="377"/>
    </location>
</feature>
<dbReference type="Proteomes" id="UP000593566">
    <property type="component" value="Unassembled WGS sequence"/>
</dbReference>
<keyword evidence="7" id="KW-1185">Reference proteome</keyword>
<organism evidence="6 7">
    <name type="scientific">Letharia lupina</name>
    <dbReference type="NCBI Taxonomy" id="560253"/>
    <lineage>
        <taxon>Eukaryota</taxon>
        <taxon>Fungi</taxon>
        <taxon>Dikarya</taxon>
        <taxon>Ascomycota</taxon>
        <taxon>Pezizomycotina</taxon>
        <taxon>Lecanoromycetes</taxon>
        <taxon>OSLEUM clade</taxon>
        <taxon>Lecanoromycetidae</taxon>
        <taxon>Lecanorales</taxon>
        <taxon>Lecanorineae</taxon>
        <taxon>Parmeliaceae</taxon>
        <taxon>Letharia</taxon>
    </lineage>
</organism>
<evidence type="ECO:0000313" key="7">
    <source>
        <dbReference type="Proteomes" id="UP000593566"/>
    </source>
</evidence>
<sequence length="576" mass="64687">MSDPLSIAAGIVGVITAAAQMSVLLTKFTKSTIAAPQQAQVVLTEVSDIRGILSHLQTFLLGPDSPNRSRTSLLKVEKVVTIVGGCVHTFSELERLLDELKTEDLDVLDRLKWARKEPVIVSLIDRLQNHKASLSLVLNIVNGFVPIRQELSSEWVLIFRRHTIAEATDSVSRLHELVEQCYKEMSSRVQALEILDLQRRGGADWMSVDDTESLATIHARPPDLSYEEAIGNELLRFDFSDDLQRSRVYRRNQAFRKSVISALTNSVYSLGWSYFSDLSMAEVSNISVINLGITEEETYNPQRSTQTWSAQANERASTGPYNDDYRDRQNTQLHNVVREPIPANSSAATRGRRPASTRTQQQSLHRPRSLPPPHPFEDHYSPFHLEVHYIYKTSANITEDPAPKSNLPLAGPSDPLLYSQPQSTSSQSYEPMEDEPAYPCRGCGKVIGEWRAFGLGEPYIFFIRYCQANANAEGSLWHLDCFCCNTCGINFGPAADLGPLGDGSLICNNCTHSCSVCNKKIEDLVIFTGDQTFCVTCSKCRNCKKKIENMKYARTSQGFFCMECHESLMQRRRRKT</sequence>
<evidence type="ECO:0000313" key="6">
    <source>
        <dbReference type="EMBL" id="KAF6222423.1"/>
    </source>
</evidence>
<dbReference type="Pfam" id="PF00412">
    <property type="entry name" value="LIM"/>
    <property type="match status" value="1"/>
</dbReference>
<keyword evidence="3" id="KW-0440">LIM domain</keyword>
<protein>
    <recommendedName>
        <fullName evidence="5">LIM zinc-binding domain-containing protein</fullName>
    </recommendedName>
</protein>
<feature type="domain" description="LIM zinc-binding" evidence="5">
    <location>
        <begin position="438"/>
        <end position="517"/>
    </location>
</feature>
<dbReference type="GeneID" id="59329925"/>
<evidence type="ECO:0000256" key="1">
    <source>
        <dbReference type="ARBA" id="ARBA00022723"/>
    </source>
</evidence>
<evidence type="ECO:0000256" key="3">
    <source>
        <dbReference type="PROSITE-ProRule" id="PRU00125"/>
    </source>
</evidence>